<dbReference type="EMBL" id="CP055898">
    <property type="protein sequence ID" value="QKX55078.1"/>
    <property type="molecule type" value="Genomic_DNA"/>
</dbReference>
<evidence type="ECO:0000313" key="2">
    <source>
        <dbReference type="Proteomes" id="UP000509510"/>
    </source>
</evidence>
<sequence length="88" mass="9261">MLLGRAVAEEDHLFVDSNLTNADIAAPKEARGRFCDDTEFAFVVSAGSSCLAASKRSPGTAVTALDDGYGTESRVEMSTIDLGIDGEF</sequence>
<name>A0A7H8QMI7_TALRU</name>
<evidence type="ECO:0000313" key="1">
    <source>
        <dbReference type="EMBL" id="QKX55078.1"/>
    </source>
</evidence>
<gene>
    <name evidence="1" type="ORF">TRUGW13939_02170</name>
</gene>
<proteinExistence type="predicted"/>
<dbReference type="RefSeq" id="XP_035341257.1">
    <property type="nucleotide sequence ID" value="XM_035485364.1"/>
</dbReference>
<accession>A0A7H8QMI7</accession>
<keyword evidence="2" id="KW-1185">Reference proteome</keyword>
<organism evidence="1 2">
    <name type="scientific">Talaromyces rugulosus</name>
    <name type="common">Penicillium rugulosum</name>
    <dbReference type="NCBI Taxonomy" id="121627"/>
    <lineage>
        <taxon>Eukaryota</taxon>
        <taxon>Fungi</taxon>
        <taxon>Dikarya</taxon>
        <taxon>Ascomycota</taxon>
        <taxon>Pezizomycotina</taxon>
        <taxon>Eurotiomycetes</taxon>
        <taxon>Eurotiomycetidae</taxon>
        <taxon>Eurotiales</taxon>
        <taxon>Trichocomaceae</taxon>
        <taxon>Talaromyces</taxon>
        <taxon>Talaromyces sect. Islandici</taxon>
    </lineage>
</organism>
<dbReference type="Proteomes" id="UP000509510">
    <property type="component" value="Chromosome I"/>
</dbReference>
<dbReference type="AlphaFoldDB" id="A0A7H8QMI7"/>
<protein>
    <submittedName>
        <fullName evidence="1">Uncharacterized protein</fullName>
    </submittedName>
</protein>
<dbReference type="GeneID" id="55989679"/>
<reference evidence="2" key="1">
    <citation type="submission" date="2020-06" db="EMBL/GenBank/DDBJ databases">
        <title>A chromosome-scale genome assembly of Talaromyces rugulosus W13939.</title>
        <authorList>
            <person name="Wang B."/>
            <person name="Guo L."/>
            <person name="Ye K."/>
            <person name="Wang L."/>
        </authorList>
    </citation>
    <scope>NUCLEOTIDE SEQUENCE [LARGE SCALE GENOMIC DNA]</scope>
    <source>
        <strain evidence="2">W13939</strain>
    </source>
</reference>
<dbReference type="KEGG" id="trg:TRUGW13939_02170"/>